<dbReference type="EMBL" id="KL197725">
    <property type="protein sequence ID" value="KDQ55316.1"/>
    <property type="molecule type" value="Genomic_DNA"/>
</dbReference>
<gene>
    <name evidence="1" type="ORF">JAAARDRAFT_37354</name>
</gene>
<accession>A0A067PYA6</accession>
<dbReference type="AlphaFoldDB" id="A0A067PYA6"/>
<evidence type="ECO:0000313" key="1">
    <source>
        <dbReference type="EMBL" id="KDQ55316.1"/>
    </source>
</evidence>
<proteinExistence type="predicted"/>
<dbReference type="Proteomes" id="UP000027265">
    <property type="component" value="Unassembled WGS sequence"/>
</dbReference>
<sequence length="53" mass="6234">MDSPSCSVLGVARIYWDTNVHSDLWMAFPLFFTRPYWIFICAEYQSRLEVDVG</sequence>
<protein>
    <submittedName>
        <fullName evidence="1">Uncharacterized protein</fullName>
    </submittedName>
</protein>
<reference evidence="2" key="1">
    <citation type="journal article" date="2014" name="Proc. Natl. Acad. Sci. U.S.A.">
        <title>Extensive sampling of basidiomycete genomes demonstrates inadequacy of the white-rot/brown-rot paradigm for wood decay fungi.</title>
        <authorList>
            <person name="Riley R."/>
            <person name="Salamov A.A."/>
            <person name="Brown D.W."/>
            <person name="Nagy L.G."/>
            <person name="Floudas D."/>
            <person name="Held B.W."/>
            <person name="Levasseur A."/>
            <person name="Lombard V."/>
            <person name="Morin E."/>
            <person name="Otillar R."/>
            <person name="Lindquist E.A."/>
            <person name="Sun H."/>
            <person name="LaButti K.M."/>
            <person name="Schmutz J."/>
            <person name="Jabbour D."/>
            <person name="Luo H."/>
            <person name="Baker S.E."/>
            <person name="Pisabarro A.G."/>
            <person name="Walton J.D."/>
            <person name="Blanchette R.A."/>
            <person name="Henrissat B."/>
            <person name="Martin F."/>
            <person name="Cullen D."/>
            <person name="Hibbett D.S."/>
            <person name="Grigoriev I.V."/>
        </authorList>
    </citation>
    <scope>NUCLEOTIDE SEQUENCE [LARGE SCALE GENOMIC DNA]</scope>
    <source>
        <strain evidence="2">MUCL 33604</strain>
    </source>
</reference>
<evidence type="ECO:0000313" key="2">
    <source>
        <dbReference type="Proteomes" id="UP000027265"/>
    </source>
</evidence>
<dbReference type="HOGENOM" id="CLU_3069002_0_0_1"/>
<keyword evidence="2" id="KW-1185">Reference proteome</keyword>
<dbReference type="InParanoid" id="A0A067PYA6"/>
<name>A0A067PYA6_9AGAM</name>
<organism evidence="1 2">
    <name type="scientific">Jaapia argillacea MUCL 33604</name>
    <dbReference type="NCBI Taxonomy" id="933084"/>
    <lineage>
        <taxon>Eukaryota</taxon>
        <taxon>Fungi</taxon>
        <taxon>Dikarya</taxon>
        <taxon>Basidiomycota</taxon>
        <taxon>Agaricomycotina</taxon>
        <taxon>Agaricomycetes</taxon>
        <taxon>Agaricomycetidae</taxon>
        <taxon>Jaapiales</taxon>
        <taxon>Jaapiaceae</taxon>
        <taxon>Jaapia</taxon>
    </lineage>
</organism>